<dbReference type="InterPro" id="IPR000504">
    <property type="entry name" value="RRM_dom"/>
</dbReference>
<gene>
    <name evidence="6 7" type="primary">LOC106459944</name>
</gene>
<dbReference type="RefSeq" id="XP_013775068.1">
    <property type="nucleotide sequence ID" value="XM_013919614.2"/>
</dbReference>
<dbReference type="PROSITE" id="PS50102">
    <property type="entry name" value="RRM"/>
    <property type="match status" value="1"/>
</dbReference>
<feature type="compositionally biased region" description="Gly residues" evidence="3">
    <location>
        <begin position="122"/>
        <end position="134"/>
    </location>
</feature>
<dbReference type="InterPro" id="IPR012677">
    <property type="entry name" value="Nucleotide-bd_a/b_plait_sf"/>
</dbReference>
<reference evidence="6 7" key="1">
    <citation type="submission" date="2025-05" db="UniProtKB">
        <authorList>
            <consortium name="RefSeq"/>
        </authorList>
    </citation>
    <scope>IDENTIFICATION</scope>
    <source>
        <tissue evidence="6 7">Muscle</tissue>
    </source>
</reference>
<dbReference type="GeneID" id="106459944"/>
<evidence type="ECO:0000313" key="5">
    <source>
        <dbReference type="Proteomes" id="UP000694941"/>
    </source>
</evidence>
<organism evidence="5 6">
    <name type="scientific">Limulus polyphemus</name>
    <name type="common">Atlantic horseshoe crab</name>
    <dbReference type="NCBI Taxonomy" id="6850"/>
    <lineage>
        <taxon>Eukaryota</taxon>
        <taxon>Metazoa</taxon>
        <taxon>Ecdysozoa</taxon>
        <taxon>Arthropoda</taxon>
        <taxon>Chelicerata</taxon>
        <taxon>Merostomata</taxon>
        <taxon>Xiphosura</taxon>
        <taxon>Limulidae</taxon>
        <taxon>Limulus</taxon>
    </lineage>
</organism>
<sequence>MSRSDSGTRVFVGGLTEDVQKEDLEVEFGKVGKIVSVWVAQNPPGFGFVEFDDREDADEAIKAMNGQLINGTRIRVEMSRGRRGGRGGGRGRGGGSRGRGGGGYRGGRGDFSRRGSSYDSYGGNGGFSRRGGGYRSRDGGGRFDNFDSYDRGYDSYDYKSSGPSYRSRSPIGNR</sequence>
<dbReference type="InterPro" id="IPR050907">
    <property type="entry name" value="SRSF"/>
</dbReference>
<evidence type="ECO:0000256" key="1">
    <source>
        <dbReference type="ARBA" id="ARBA00022884"/>
    </source>
</evidence>
<dbReference type="Pfam" id="PF00076">
    <property type="entry name" value="RRM_1"/>
    <property type="match status" value="1"/>
</dbReference>
<keyword evidence="5" id="KW-1185">Reference proteome</keyword>
<protein>
    <submittedName>
        <fullName evidence="6 7">RNA-binding protein Rsf1-like isoform X1</fullName>
    </submittedName>
</protein>
<dbReference type="InterPro" id="IPR035979">
    <property type="entry name" value="RBD_domain_sf"/>
</dbReference>
<evidence type="ECO:0000313" key="7">
    <source>
        <dbReference type="RefSeq" id="XP_013775069.1"/>
    </source>
</evidence>
<dbReference type="PANTHER" id="PTHR23147">
    <property type="entry name" value="SERINE/ARGININE RICH SPLICING FACTOR"/>
    <property type="match status" value="1"/>
</dbReference>
<proteinExistence type="predicted"/>
<feature type="domain" description="RRM" evidence="4">
    <location>
        <begin position="8"/>
        <end position="81"/>
    </location>
</feature>
<dbReference type="SUPFAM" id="SSF54928">
    <property type="entry name" value="RNA-binding domain, RBD"/>
    <property type="match status" value="1"/>
</dbReference>
<keyword evidence="1 2" id="KW-0694">RNA-binding</keyword>
<dbReference type="Proteomes" id="UP000694941">
    <property type="component" value="Unplaced"/>
</dbReference>
<dbReference type="RefSeq" id="XP_013775069.1">
    <property type="nucleotide sequence ID" value="XM_013919615.2"/>
</dbReference>
<evidence type="ECO:0000256" key="3">
    <source>
        <dbReference type="SAM" id="MobiDB-lite"/>
    </source>
</evidence>
<name>A0ABM1B581_LIMPO</name>
<accession>A0ABM1B581</accession>
<feature type="region of interest" description="Disordered" evidence="3">
    <location>
        <begin position="72"/>
        <end position="174"/>
    </location>
</feature>
<dbReference type="SMART" id="SM00360">
    <property type="entry name" value="RRM"/>
    <property type="match status" value="1"/>
</dbReference>
<evidence type="ECO:0000256" key="2">
    <source>
        <dbReference type="PROSITE-ProRule" id="PRU00176"/>
    </source>
</evidence>
<dbReference type="Gene3D" id="3.30.70.330">
    <property type="match status" value="1"/>
</dbReference>
<feature type="compositionally biased region" description="Basic and acidic residues" evidence="3">
    <location>
        <begin position="135"/>
        <end position="157"/>
    </location>
</feature>
<feature type="compositionally biased region" description="Gly residues" evidence="3">
    <location>
        <begin position="86"/>
        <end position="106"/>
    </location>
</feature>
<evidence type="ECO:0000313" key="6">
    <source>
        <dbReference type="RefSeq" id="XP_013775068.1"/>
    </source>
</evidence>
<evidence type="ECO:0000259" key="4">
    <source>
        <dbReference type="PROSITE" id="PS50102"/>
    </source>
</evidence>